<evidence type="ECO:0000256" key="1">
    <source>
        <dbReference type="SAM" id="MobiDB-lite"/>
    </source>
</evidence>
<evidence type="ECO:0000313" key="2">
    <source>
        <dbReference type="EMBL" id="KAJ8965014.1"/>
    </source>
</evidence>
<name>A0AAV8ZLB1_9CUCU</name>
<sequence>MSANGILPVRELKIDDDTNAIDYILVEQSQLDLEGSIEGIKNEIEENSEENDRIEYIEIETLNDDIESLIMEASENDGEINKENNIVDQPRVKKSY</sequence>
<gene>
    <name evidence="2" type="ORF">NQ314_004412</name>
</gene>
<protein>
    <submittedName>
        <fullName evidence="2">Uncharacterized protein</fullName>
    </submittedName>
</protein>
<dbReference type="AlphaFoldDB" id="A0AAV8ZLB1"/>
<evidence type="ECO:0000313" key="3">
    <source>
        <dbReference type="Proteomes" id="UP001162156"/>
    </source>
</evidence>
<reference evidence="2" key="1">
    <citation type="journal article" date="2023" name="Insect Mol. Biol.">
        <title>Genome sequencing provides insights into the evolution of gene families encoding plant cell wall-degrading enzymes in longhorned beetles.</title>
        <authorList>
            <person name="Shin N.R."/>
            <person name="Okamura Y."/>
            <person name="Kirsch R."/>
            <person name="Pauchet Y."/>
        </authorList>
    </citation>
    <scope>NUCLEOTIDE SEQUENCE</scope>
    <source>
        <strain evidence="2">RBIC_L_NR</strain>
    </source>
</reference>
<comment type="caution">
    <text evidence="2">The sequence shown here is derived from an EMBL/GenBank/DDBJ whole genome shotgun (WGS) entry which is preliminary data.</text>
</comment>
<proteinExistence type="predicted"/>
<keyword evidence="3" id="KW-1185">Reference proteome</keyword>
<dbReference type="EMBL" id="JANEYF010001281">
    <property type="protein sequence ID" value="KAJ8965014.1"/>
    <property type="molecule type" value="Genomic_DNA"/>
</dbReference>
<dbReference type="Proteomes" id="UP001162156">
    <property type="component" value="Unassembled WGS sequence"/>
</dbReference>
<accession>A0AAV8ZLB1</accession>
<feature type="region of interest" description="Disordered" evidence="1">
    <location>
        <begin position="75"/>
        <end position="96"/>
    </location>
</feature>
<organism evidence="2 3">
    <name type="scientific">Rhamnusium bicolor</name>
    <dbReference type="NCBI Taxonomy" id="1586634"/>
    <lineage>
        <taxon>Eukaryota</taxon>
        <taxon>Metazoa</taxon>
        <taxon>Ecdysozoa</taxon>
        <taxon>Arthropoda</taxon>
        <taxon>Hexapoda</taxon>
        <taxon>Insecta</taxon>
        <taxon>Pterygota</taxon>
        <taxon>Neoptera</taxon>
        <taxon>Endopterygota</taxon>
        <taxon>Coleoptera</taxon>
        <taxon>Polyphaga</taxon>
        <taxon>Cucujiformia</taxon>
        <taxon>Chrysomeloidea</taxon>
        <taxon>Cerambycidae</taxon>
        <taxon>Lepturinae</taxon>
        <taxon>Rhagiini</taxon>
        <taxon>Rhamnusium</taxon>
    </lineage>
</organism>